<dbReference type="PANTHER" id="PTHR47396">
    <property type="entry name" value="TYPE I RESTRICTION ENZYME ECOKI R PROTEIN"/>
    <property type="match status" value="1"/>
</dbReference>
<dbReference type="InterPro" id="IPR006935">
    <property type="entry name" value="Helicase/UvrB_N"/>
</dbReference>
<accession>A0A510KH96</accession>
<name>A0A510KH96_9FUSO</name>
<dbReference type="AlphaFoldDB" id="A0A510KH96"/>
<dbReference type="Gene3D" id="3.40.50.300">
    <property type="entry name" value="P-loop containing nucleotide triphosphate hydrolases"/>
    <property type="match status" value="2"/>
</dbReference>
<dbReference type="GO" id="GO:0005524">
    <property type="term" value="F:ATP binding"/>
    <property type="evidence" value="ECO:0007669"/>
    <property type="project" value="InterPro"/>
</dbReference>
<dbReference type="InterPro" id="IPR050742">
    <property type="entry name" value="Helicase_Restrict-Modif_Enz"/>
</dbReference>
<dbReference type="PROSITE" id="PS51192">
    <property type="entry name" value="HELICASE_ATP_BIND_1"/>
    <property type="match status" value="1"/>
</dbReference>
<proteinExistence type="predicted"/>
<dbReference type="Pfam" id="PF04851">
    <property type="entry name" value="ResIII"/>
    <property type="match status" value="1"/>
</dbReference>
<dbReference type="Proteomes" id="UP000321501">
    <property type="component" value="Chromosome"/>
</dbReference>
<dbReference type="InterPro" id="IPR027417">
    <property type="entry name" value="P-loop_NTPase"/>
</dbReference>
<feature type="domain" description="Helicase ATP-binding" evidence="1">
    <location>
        <begin position="59"/>
        <end position="246"/>
    </location>
</feature>
<dbReference type="InterPro" id="IPR014001">
    <property type="entry name" value="Helicase_ATP-bd"/>
</dbReference>
<dbReference type="Pfam" id="PF00271">
    <property type="entry name" value="Helicase_C"/>
    <property type="match status" value="1"/>
</dbReference>
<dbReference type="PANTHER" id="PTHR47396:SF1">
    <property type="entry name" value="ATP-DEPENDENT HELICASE IRC3-RELATED"/>
    <property type="match status" value="1"/>
</dbReference>
<dbReference type="InterPro" id="IPR001650">
    <property type="entry name" value="Helicase_C-like"/>
</dbReference>
<sequence length="887" mass="104654">MNKFMKYNLEYISGRMSLRSPQKESLKILDNILNNIELSKNINLDETLKKVNSLYPTCSDFERKFLSLAFVLATGVGKTRLMGTFITYLYTNYNIKNFLVVAPNKTIYNKLKQDLGNPSNPKYVFKGIDCFVVNPPKIYSGEDYKNKNMELFPQDIKIYIYNIDKFNSETSKMKEVNEFLGASFFDELSKMEDLVIIMDESHHYHGEKGALALNELKPLLGLELTATPYYKIKSKQEKFKNAVYEYPLSKSIRDGYTRTPYAVTRQDINFYNFGEEELDKMMISDGIICHKKIKLELEYYAKNNGKTKVKPFMMIVCKDTEHANSIFEYITSDDFINGEYKEKTLVIHSNQSKTKREENVEKLLSVESYENPIEIVIHVDMLKEGWDVNNLYTIVPLRTASSKILREQMVGRGLRLPYGTRTGVKEIDSVMLTAHSKFDEILKEAQKGDSIFKEGNVIKVEEIEKENVSLAQLEIKFPKEEIKKICQDMEIEETVENEYFIEKTQENIKKEILEEIRKDEILSKKNINVQKIFKKIKKEINNEKDLSEVYNGNNKTLFNNLIENQIEEIVTKSFEKFIPIPQIKVNDNGITEYKIVDFDLELEEFNHIPIENDLIIQNLKDMKDIEIINNENKYISFSDFNSRKELITELRKKPEIDYENYSELLFKLIDQVLNHYRNKYNENEVKNIIFMNKIDIVNKIYNQILQDNHFYVHQGMFEEEVIDVKRKNIQPVYKYSNVKKLYEDPEKHKLKETLFINIEKGVFSQAKFDSEPELKFARIIERDKEVKNWLRPSTNELNIYYNRSKRYEPDFIVETEDCIYLIEVKGEDKINNADVISKKERGIEYCKIASKFSKANNYKKWEYLFIPAEKIQNNSSFKMLKENFIEK</sequence>
<dbReference type="EMBL" id="AP019835">
    <property type="protein sequence ID" value="BBM50577.1"/>
    <property type="molecule type" value="Genomic_DNA"/>
</dbReference>
<dbReference type="GO" id="GO:0016787">
    <property type="term" value="F:hydrolase activity"/>
    <property type="evidence" value="ECO:0007669"/>
    <property type="project" value="InterPro"/>
</dbReference>
<dbReference type="RefSeq" id="WP_197735244.1">
    <property type="nucleotide sequence ID" value="NZ_AP019835.1"/>
</dbReference>
<evidence type="ECO:0000313" key="2">
    <source>
        <dbReference type="EMBL" id="BBM50577.1"/>
    </source>
</evidence>
<dbReference type="GO" id="GO:0005829">
    <property type="term" value="C:cytosol"/>
    <property type="evidence" value="ECO:0007669"/>
    <property type="project" value="TreeGrafter"/>
</dbReference>
<dbReference type="SUPFAM" id="SSF52540">
    <property type="entry name" value="P-loop containing nucleoside triphosphate hydrolases"/>
    <property type="match status" value="1"/>
</dbReference>
<dbReference type="REBASE" id="355983">
    <property type="entry name" value="Lwa3934ORF1888P"/>
</dbReference>
<reference evidence="2 3" key="1">
    <citation type="submission" date="2019-07" db="EMBL/GenBank/DDBJ databases">
        <title>Complete Genome Sequence of Leptotrichia wadei Strain JMUB3934.</title>
        <authorList>
            <person name="Watanabe S."/>
            <person name="Cui L."/>
        </authorList>
    </citation>
    <scope>NUCLEOTIDE SEQUENCE [LARGE SCALE GENOMIC DNA]</scope>
    <source>
        <strain evidence="2 3">JMUB3934</strain>
    </source>
</reference>
<organism evidence="2 3">
    <name type="scientific">Leptotrichia wadei</name>
    <dbReference type="NCBI Taxonomy" id="157687"/>
    <lineage>
        <taxon>Bacteria</taxon>
        <taxon>Fusobacteriati</taxon>
        <taxon>Fusobacteriota</taxon>
        <taxon>Fusobacteriia</taxon>
        <taxon>Fusobacteriales</taxon>
        <taxon>Leptotrichiaceae</taxon>
        <taxon>Leptotrichia</taxon>
    </lineage>
</organism>
<evidence type="ECO:0000259" key="1">
    <source>
        <dbReference type="PROSITE" id="PS51192"/>
    </source>
</evidence>
<evidence type="ECO:0000313" key="3">
    <source>
        <dbReference type="Proteomes" id="UP000321501"/>
    </source>
</evidence>
<protein>
    <recommendedName>
        <fullName evidence="1">Helicase ATP-binding domain-containing protein</fullName>
    </recommendedName>
</protein>
<gene>
    <name evidence="2" type="ORF">JMUB3934_1887</name>
</gene>
<dbReference type="GO" id="GO:0003677">
    <property type="term" value="F:DNA binding"/>
    <property type="evidence" value="ECO:0007669"/>
    <property type="project" value="InterPro"/>
</dbReference>